<name>A0ACB8XCD3_9TELE</name>
<dbReference type="Proteomes" id="UP000831701">
    <property type="component" value="Chromosome 1"/>
</dbReference>
<evidence type="ECO:0000313" key="2">
    <source>
        <dbReference type="Proteomes" id="UP000831701"/>
    </source>
</evidence>
<keyword evidence="2" id="KW-1185">Reference proteome</keyword>
<organism evidence="1 2">
    <name type="scientific">Scortum barcoo</name>
    <name type="common">barcoo grunter</name>
    <dbReference type="NCBI Taxonomy" id="214431"/>
    <lineage>
        <taxon>Eukaryota</taxon>
        <taxon>Metazoa</taxon>
        <taxon>Chordata</taxon>
        <taxon>Craniata</taxon>
        <taxon>Vertebrata</taxon>
        <taxon>Euteleostomi</taxon>
        <taxon>Actinopterygii</taxon>
        <taxon>Neopterygii</taxon>
        <taxon>Teleostei</taxon>
        <taxon>Neoteleostei</taxon>
        <taxon>Acanthomorphata</taxon>
        <taxon>Eupercaria</taxon>
        <taxon>Centrarchiformes</taxon>
        <taxon>Terapontoidei</taxon>
        <taxon>Terapontidae</taxon>
        <taxon>Scortum</taxon>
    </lineage>
</organism>
<evidence type="ECO:0000313" key="1">
    <source>
        <dbReference type="EMBL" id="KAI3377760.1"/>
    </source>
</evidence>
<gene>
    <name evidence="1" type="ORF">L3Q82_008903</name>
</gene>
<comment type="caution">
    <text evidence="1">The sequence shown here is derived from an EMBL/GenBank/DDBJ whole genome shotgun (WGS) entry which is preliminary data.</text>
</comment>
<accession>A0ACB8XCD3</accession>
<protein>
    <submittedName>
        <fullName evidence="1">Uncharacterized protein</fullName>
    </submittedName>
</protein>
<proteinExistence type="predicted"/>
<dbReference type="EMBL" id="CM041531">
    <property type="protein sequence ID" value="KAI3377760.1"/>
    <property type="molecule type" value="Genomic_DNA"/>
</dbReference>
<reference evidence="1" key="1">
    <citation type="submission" date="2022-04" db="EMBL/GenBank/DDBJ databases">
        <title>Jade perch genome.</title>
        <authorList>
            <person name="Chao B."/>
        </authorList>
    </citation>
    <scope>NUCLEOTIDE SEQUENCE</scope>
    <source>
        <strain evidence="1">CB-2022</strain>
    </source>
</reference>
<sequence length="200" mass="22000">MECLSFSRGFGGLISGLVRDVAEYVGACSVCTSSKASSATVSLSSGYHPESNGQTERLNQELETCLRCLVAQNKTTWSNHLTWVEYAHNTLPTAATRLSPFQVVHGSLRMHPTFHVSKIKPVKESPLVPPSKPPPPPQMVDGGPVYAVHRLLAVHKRGQGRQFLMDWESYGPEERSWIPATLWTSHSSMTSTIAIQISLE</sequence>